<feature type="transmembrane region" description="Helical" evidence="6">
    <location>
        <begin position="377"/>
        <end position="394"/>
    </location>
</feature>
<feature type="transmembrane region" description="Helical" evidence="6">
    <location>
        <begin position="255"/>
        <end position="275"/>
    </location>
</feature>
<dbReference type="AlphaFoldDB" id="A0A7W7MS27"/>
<evidence type="ECO:0000256" key="2">
    <source>
        <dbReference type="ARBA" id="ARBA00022475"/>
    </source>
</evidence>
<dbReference type="Pfam" id="PF07690">
    <property type="entry name" value="MFS_1"/>
    <property type="match status" value="1"/>
</dbReference>
<keyword evidence="2" id="KW-1003">Cell membrane</keyword>
<dbReference type="Gene3D" id="1.20.1250.20">
    <property type="entry name" value="MFS general substrate transporter like domains"/>
    <property type="match status" value="1"/>
</dbReference>
<feature type="transmembrane region" description="Helical" evidence="6">
    <location>
        <begin position="174"/>
        <end position="191"/>
    </location>
</feature>
<feature type="transmembrane region" description="Helical" evidence="6">
    <location>
        <begin position="287"/>
        <end position="304"/>
    </location>
</feature>
<feature type="domain" description="Major facilitator superfamily (MFS) profile" evidence="7">
    <location>
        <begin position="15"/>
        <end position="398"/>
    </location>
</feature>
<comment type="subcellular location">
    <subcellularLocation>
        <location evidence="1">Cell membrane</location>
        <topology evidence="1">Multi-pass membrane protein</topology>
    </subcellularLocation>
</comment>
<dbReference type="GO" id="GO:0022857">
    <property type="term" value="F:transmembrane transporter activity"/>
    <property type="evidence" value="ECO:0007669"/>
    <property type="project" value="InterPro"/>
</dbReference>
<keyword evidence="5 6" id="KW-0472">Membrane</keyword>
<evidence type="ECO:0000256" key="6">
    <source>
        <dbReference type="SAM" id="Phobius"/>
    </source>
</evidence>
<evidence type="ECO:0000256" key="5">
    <source>
        <dbReference type="ARBA" id="ARBA00023136"/>
    </source>
</evidence>
<feature type="transmembrane region" description="Helical" evidence="6">
    <location>
        <begin position="221"/>
        <end position="243"/>
    </location>
</feature>
<reference evidence="8 9" key="1">
    <citation type="submission" date="2020-08" db="EMBL/GenBank/DDBJ databases">
        <title>Sequencing the genomes of 1000 actinobacteria strains.</title>
        <authorList>
            <person name="Klenk H.-P."/>
        </authorList>
    </citation>
    <scope>NUCLEOTIDE SEQUENCE [LARGE SCALE GENOMIC DNA]</scope>
    <source>
        <strain evidence="8 9">DSM 43149</strain>
    </source>
</reference>
<gene>
    <name evidence="8" type="ORF">BJ971_005474</name>
</gene>
<feature type="transmembrane region" description="Helical" evidence="6">
    <location>
        <begin position="50"/>
        <end position="73"/>
    </location>
</feature>
<name>A0A7W7MS27_9ACTN</name>
<dbReference type="SUPFAM" id="SSF103473">
    <property type="entry name" value="MFS general substrate transporter"/>
    <property type="match status" value="1"/>
</dbReference>
<dbReference type="EMBL" id="JACHNH010000001">
    <property type="protein sequence ID" value="MBB4764918.1"/>
    <property type="molecule type" value="Genomic_DNA"/>
</dbReference>
<keyword evidence="9" id="KW-1185">Reference proteome</keyword>
<dbReference type="CDD" id="cd06173">
    <property type="entry name" value="MFS_MefA_like"/>
    <property type="match status" value="1"/>
</dbReference>
<dbReference type="InterPro" id="IPR020846">
    <property type="entry name" value="MFS_dom"/>
</dbReference>
<dbReference type="GO" id="GO:0005886">
    <property type="term" value="C:plasma membrane"/>
    <property type="evidence" value="ECO:0007669"/>
    <property type="project" value="UniProtKB-SubCell"/>
</dbReference>
<protein>
    <submittedName>
        <fullName evidence="8">MFS family permease</fullName>
    </submittedName>
</protein>
<organism evidence="8 9">
    <name type="scientific">Actinoplanes digitatis</name>
    <dbReference type="NCBI Taxonomy" id="1868"/>
    <lineage>
        <taxon>Bacteria</taxon>
        <taxon>Bacillati</taxon>
        <taxon>Actinomycetota</taxon>
        <taxon>Actinomycetes</taxon>
        <taxon>Micromonosporales</taxon>
        <taxon>Micromonosporaceae</taxon>
        <taxon>Actinoplanes</taxon>
    </lineage>
</organism>
<proteinExistence type="predicted"/>
<evidence type="ECO:0000313" key="8">
    <source>
        <dbReference type="EMBL" id="MBB4764918.1"/>
    </source>
</evidence>
<feature type="transmembrane region" description="Helical" evidence="6">
    <location>
        <begin position="310"/>
        <end position="329"/>
    </location>
</feature>
<keyword evidence="3 6" id="KW-0812">Transmembrane</keyword>
<feature type="transmembrane region" description="Helical" evidence="6">
    <location>
        <begin position="350"/>
        <end position="371"/>
    </location>
</feature>
<dbReference type="InterPro" id="IPR036259">
    <property type="entry name" value="MFS_trans_sf"/>
</dbReference>
<evidence type="ECO:0000256" key="4">
    <source>
        <dbReference type="ARBA" id="ARBA00022989"/>
    </source>
</evidence>
<dbReference type="InterPro" id="IPR011701">
    <property type="entry name" value="MFS"/>
</dbReference>
<dbReference type="Proteomes" id="UP000578112">
    <property type="component" value="Unassembled WGS sequence"/>
</dbReference>
<dbReference type="PANTHER" id="PTHR23513">
    <property type="entry name" value="INTEGRAL MEMBRANE EFFLUX PROTEIN-RELATED"/>
    <property type="match status" value="1"/>
</dbReference>
<sequence length="419" mass="43398">MAMANYGMAALREKNFRRLFLAQTASALGNALVPVAIAFAVLDLTDSPTALGIVLGTRAATQLLFILAGGVIADRFPRRVVMIAADGVRCLTGAAVGMLLLVAHPSLWTLVVLFGIDGIAAAVFTPAAAGMTPAVVSPGNLQQANMLQAMTQSAAAIAGPAIAGVLVVTAGPGWAVLATAASLAVGLVFLGRIRVDRPPRPADPHFLRELRQGWDELRGRTWFWAVVLSSTAVNGLIGVYMVLGPQASRQFYGGAAVWAAAVTAGGVGAALGGFVTMRLRRRHPLRTAVPLAALYGLLPIAFAAGAPPVVIMAVSVLGSVGALTFGGVFQTLVQQHIPEHLLSRVSAYEWVGGLLVYPMGLALAGTLAGLAGVRTTLLWVGAIQVAVVLVLLLVRDVRNVRDRTVDAPVTIGEERHGSG</sequence>
<evidence type="ECO:0000313" key="9">
    <source>
        <dbReference type="Proteomes" id="UP000578112"/>
    </source>
</evidence>
<dbReference type="PANTHER" id="PTHR23513:SF11">
    <property type="entry name" value="STAPHYLOFERRIN A TRANSPORTER"/>
    <property type="match status" value="1"/>
</dbReference>
<keyword evidence="4 6" id="KW-1133">Transmembrane helix</keyword>
<evidence type="ECO:0000259" key="7">
    <source>
        <dbReference type="PROSITE" id="PS50850"/>
    </source>
</evidence>
<comment type="caution">
    <text evidence="8">The sequence shown here is derived from an EMBL/GenBank/DDBJ whole genome shotgun (WGS) entry which is preliminary data.</text>
</comment>
<feature type="transmembrane region" description="Helical" evidence="6">
    <location>
        <begin position="149"/>
        <end position="168"/>
    </location>
</feature>
<evidence type="ECO:0000256" key="3">
    <source>
        <dbReference type="ARBA" id="ARBA00022692"/>
    </source>
</evidence>
<dbReference type="PROSITE" id="PS50850">
    <property type="entry name" value="MFS"/>
    <property type="match status" value="1"/>
</dbReference>
<accession>A0A7W7MS27</accession>
<evidence type="ECO:0000256" key="1">
    <source>
        <dbReference type="ARBA" id="ARBA00004651"/>
    </source>
</evidence>